<evidence type="ECO:0000313" key="3">
    <source>
        <dbReference type="EMBL" id="KAB7508089.1"/>
    </source>
</evidence>
<evidence type="ECO:0000313" key="4">
    <source>
        <dbReference type="Proteomes" id="UP000326759"/>
    </source>
</evidence>
<protein>
    <recommendedName>
        <fullName evidence="2">MCM8 N-terminal domain-containing protein</fullName>
    </recommendedName>
</protein>
<organism evidence="3 4">
    <name type="scientific">Armadillidium nasatum</name>
    <dbReference type="NCBI Taxonomy" id="96803"/>
    <lineage>
        <taxon>Eukaryota</taxon>
        <taxon>Metazoa</taxon>
        <taxon>Ecdysozoa</taxon>
        <taxon>Arthropoda</taxon>
        <taxon>Crustacea</taxon>
        <taxon>Multicrustacea</taxon>
        <taxon>Malacostraca</taxon>
        <taxon>Eumalacostraca</taxon>
        <taxon>Peracarida</taxon>
        <taxon>Isopoda</taxon>
        <taxon>Oniscidea</taxon>
        <taxon>Crinocheta</taxon>
        <taxon>Armadillidiidae</taxon>
        <taxon>Armadillidium</taxon>
    </lineage>
</organism>
<dbReference type="EMBL" id="SEYY01000068">
    <property type="protein sequence ID" value="KAB7508089.1"/>
    <property type="molecule type" value="Genomic_DNA"/>
</dbReference>
<accession>A0A5N5TPK5</accession>
<keyword evidence="4" id="KW-1185">Reference proteome</keyword>
<feature type="non-terminal residue" evidence="3">
    <location>
        <position position="172"/>
    </location>
</feature>
<evidence type="ECO:0000256" key="1">
    <source>
        <dbReference type="SAM" id="MobiDB-lite"/>
    </source>
</evidence>
<sequence length="172" mass="20001">MSNNSVNIENVPGGQAPPKNKSNFYRGRGKYNTNWSKRGHWRGNYRGRGNFNPQNSRSSSQSFHSSQSSTCSQKDIRVMLPPVNCPYKGWHLYMKEAYREELESVRIVKVFEEYFRKNSSLLSDTEEKISFQIDIQKVLEEENIKEKITNLYDMIINSPQKVINMFGLAAHQ</sequence>
<dbReference type="Proteomes" id="UP000326759">
    <property type="component" value="Unassembled WGS sequence"/>
</dbReference>
<name>A0A5N5TPK5_9CRUS</name>
<dbReference type="Pfam" id="PF26065">
    <property type="entry name" value="MCM8_N"/>
    <property type="match status" value="1"/>
</dbReference>
<dbReference type="OrthoDB" id="9903551at2759"/>
<comment type="caution">
    <text evidence="3">The sequence shown here is derived from an EMBL/GenBank/DDBJ whole genome shotgun (WGS) entry which is preliminary data.</text>
</comment>
<dbReference type="AlphaFoldDB" id="A0A5N5TPK5"/>
<reference evidence="3 4" key="1">
    <citation type="journal article" date="2019" name="PLoS Biol.">
        <title>Sex chromosomes control vertical transmission of feminizing Wolbachia symbionts in an isopod.</title>
        <authorList>
            <person name="Becking T."/>
            <person name="Chebbi M.A."/>
            <person name="Giraud I."/>
            <person name="Moumen B."/>
            <person name="Laverre T."/>
            <person name="Caubet Y."/>
            <person name="Peccoud J."/>
            <person name="Gilbert C."/>
            <person name="Cordaux R."/>
        </authorList>
    </citation>
    <scope>NUCLEOTIDE SEQUENCE [LARGE SCALE GENOMIC DNA]</scope>
    <source>
        <strain evidence="3">ANa2</strain>
        <tissue evidence="3">Whole body excluding digestive tract and cuticle</tissue>
    </source>
</reference>
<feature type="domain" description="MCM8 N-terminal" evidence="2">
    <location>
        <begin position="106"/>
        <end position="172"/>
    </location>
</feature>
<proteinExistence type="predicted"/>
<dbReference type="InterPro" id="IPR058767">
    <property type="entry name" value="MCM8_N"/>
</dbReference>
<feature type="compositionally biased region" description="Low complexity" evidence="1">
    <location>
        <begin position="54"/>
        <end position="70"/>
    </location>
</feature>
<feature type="region of interest" description="Disordered" evidence="1">
    <location>
        <begin position="1"/>
        <end position="70"/>
    </location>
</feature>
<evidence type="ECO:0000259" key="2">
    <source>
        <dbReference type="Pfam" id="PF26065"/>
    </source>
</evidence>
<gene>
    <name evidence="3" type="ORF">Anas_04063</name>
</gene>